<gene>
    <name evidence="2" type="ORF">B0H16DRAFT_1424996</name>
</gene>
<feature type="transmembrane region" description="Helical" evidence="1">
    <location>
        <begin position="105"/>
        <end position="125"/>
    </location>
</feature>
<dbReference type="Proteomes" id="UP001215598">
    <property type="component" value="Unassembled WGS sequence"/>
</dbReference>
<dbReference type="InterPro" id="IPR018750">
    <property type="entry name" value="DUF2306_membrane"/>
</dbReference>
<keyword evidence="1" id="KW-1133">Transmembrane helix</keyword>
<feature type="transmembrane region" description="Helical" evidence="1">
    <location>
        <begin position="284"/>
        <end position="305"/>
    </location>
</feature>
<evidence type="ECO:0000256" key="1">
    <source>
        <dbReference type="SAM" id="Phobius"/>
    </source>
</evidence>
<keyword evidence="1" id="KW-0812">Transmembrane</keyword>
<keyword evidence="3" id="KW-1185">Reference proteome</keyword>
<evidence type="ECO:0000313" key="3">
    <source>
        <dbReference type="Proteomes" id="UP001215598"/>
    </source>
</evidence>
<protein>
    <recommendedName>
        <fullName evidence="4">DUF2306 domain-containing protein</fullName>
    </recommendedName>
</protein>
<feature type="transmembrane region" description="Helical" evidence="1">
    <location>
        <begin position="58"/>
        <end position="78"/>
    </location>
</feature>
<keyword evidence="1" id="KW-0472">Membrane</keyword>
<dbReference type="AlphaFoldDB" id="A0AAD7I9J7"/>
<dbReference type="EMBL" id="JARKIB010000113">
    <property type="protein sequence ID" value="KAJ7738143.1"/>
    <property type="molecule type" value="Genomic_DNA"/>
</dbReference>
<evidence type="ECO:0000313" key="2">
    <source>
        <dbReference type="EMBL" id="KAJ7738143.1"/>
    </source>
</evidence>
<feature type="transmembrane region" description="Helical" evidence="1">
    <location>
        <begin position="137"/>
        <end position="157"/>
    </location>
</feature>
<dbReference type="Pfam" id="PF10067">
    <property type="entry name" value="DUF2306"/>
    <property type="match status" value="1"/>
</dbReference>
<comment type="caution">
    <text evidence="2">The sequence shown here is derived from an EMBL/GenBank/DDBJ whole genome shotgun (WGS) entry which is preliminary data.</text>
</comment>
<feature type="transmembrane region" description="Helical" evidence="1">
    <location>
        <begin position="201"/>
        <end position="231"/>
    </location>
</feature>
<name>A0AAD7I9J7_9AGAR</name>
<feature type="transmembrane region" description="Helical" evidence="1">
    <location>
        <begin position="169"/>
        <end position="189"/>
    </location>
</feature>
<proteinExistence type="predicted"/>
<accession>A0AAD7I9J7</accession>
<organism evidence="2 3">
    <name type="scientific">Mycena metata</name>
    <dbReference type="NCBI Taxonomy" id="1033252"/>
    <lineage>
        <taxon>Eukaryota</taxon>
        <taxon>Fungi</taxon>
        <taxon>Dikarya</taxon>
        <taxon>Basidiomycota</taxon>
        <taxon>Agaricomycotina</taxon>
        <taxon>Agaricomycetes</taxon>
        <taxon>Agaricomycetidae</taxon>
        <taxon>Agaricales</taxon>
        <taxon>Marasmiineae</taxon>
        <taxon>Mycenaceae</taxon>
        <taxon>Mycena</taxon>
    </lineage>
</organism>
<evidence type="ECO:0008006" key="4">
    <source>
        <dbReference type="Google" id="ProtNLM"/>
    </source>
</evidence>
<reference evidence="2" key="1">
    <citation type="submission" date="2023-03" db="EMBL/GenBank/DDBJ databases">
        <title>Massive genome expansion in bonnet fungi (Mycena s.s.) driven by repeated elements and novel gene families across ecological guilds.</title>
        <authorList>
            <consortium name="Lawrence Berkeley National Laboratory"/>
            <person name="Harder C.B."/>
            <person name="Miyauchi S."/>
            <person name="Viragh M."/>
            <person name="Kuo A."/>
            <person name="Thoen E."/>
            <person name="Andreopoulos B."/>
            <person name="Lu D."/>
            <person name="Skrede I."/>
            <person name="Drula E."/>
            <person name="Henrissat B."/>
            <person name="Morin E."/>
            <person name="Kohler A."/>
            <person name="Barry K."/>
            <person name="LaButti K."/>
            <person name="Morin E."/>
            <person name="Salamov A."/>
            <person name="Lipzen A."/>
            <person name="Mereny Z."/>
            <person name="Hegedus B."/>
            <person name="Baldrian P."/>
            <person name="Stursova M."/>
            <person name="Weitz H."/>
            <person name="Taylor A."/>
            <person name="Grigoriev I.V."/>
            <person name="Nagy L.G."/>
            <person name="Martin F."/>
            <person name="Kauserud H."/>
        </authorList>
    </citation>
    <scope>NUCLEOTIDE SEQUENCE</scope>
    <source>
        <strain evidence="2">CBHHK182m</strain>
    </source>
</reference>
<sequence>MSPHSPTTRKGDPSPPYIPDAGLSYVAQDEKVVSKPADTGSIYRSISWILGFREKYSLLNCFIWGGALLGFCLARSIAMNPSRTASLMPAGEWFWLGGTMYKPNLFIHIYLATFGGLGAVLQFIPAIRRRKVIFHRLNGYGVLTCLSVGNISGAIVAQRAFGGEVNVQAGYLVMALMVISAGTMGLVYVKRDTRCHRKWMLRMVVYFGSAITGRLITLAAACIVTIIGTYYTVWRCDQVLTLLSDPQISFPQCVTSGVNPAHIWVAVQASTRDGPLYRASAMRAVHGMGIWIALLLHVIGVEIYIHKTEAANHVRLNYALEPLDFSADSTSDIHELDKVY</sequence>